<protein>
    <submittedName>
        <fullName evidence="1">Uncharacterized protein</fullName>
    </submittedName>
</protein>
<gene>
    <name evidence="1" type="ORF">OUO13_17635</name>
</gene>
<proteinExistence type="predicted"/>
<dbReference type="AlphaFoldDB" id="A0A9X3EQG5"/>
<keyword evidence="2" id="KW-1185">Reference proteome</keyword>
<reference evidence="1" key="1">
    <citation type="submission" date="2022-11" db="EMBL/GenBank/DDBJ databases">
        <title>Parathalassolutuus dongxingensis gen. nov., sp. nov., a novel member of family Oceanospirillaceae isolated from a coastal shrimp pond in Guangxi, China.</title>
        <authorList>
            <person name="Chen H."/>
        </authorList>
    </citation>
    <scope>NUCLEOTIDE SEQUENCE</scope>
    <source>
        <strain evidence="1">G-43</strain>
    </source>
</reference>
<dbReference type="Proteomes" id="UP001150830">
    <property type="component" value="Unassembled WGS sequence"/>
</dbReference>
<evidence type="ECO:0000313" key="1">
    <source>
        <dbReference type="EMBL" id="MCY0967003.1"/>
    </source>
</evidence>
<comment type="caution">
    <text evidence="1">The sequence shown here is derived from an EMBL/GenBank/DDBJ whole genome shotgun (WGS) entry which is preliminary data.</text>
</comment>
<accession>A0A9X3EQG5</accession>
<organism evidence="1 2">
    <name type="scientific">Parathalassolituus penaei</name>
    <dbReference type="NCBI Taxonomy" id="2997323"/>
    <lineage>
        <taxon>Bacteria</taxon>
        <taxon>Pseudomonadati</taxon>
        <taxon>Pseudomonadota</taxon>
        <taxon>Gammaproteobacteria</taxon>
        <taxon>Oceanospirillales</taxon>
        <taxon>Oceanospirillaceae</taxon>
        <taxon>Parathalassolituus</taxon>
    </lineage>
</organism>
<dbReference type="EMBL" id="JAPNOA010000058">
    <property type="protein sequence ID" value="MCY0967003.1"/>
    <property type="molecule type" value="Genomic_DNA"/>
</dbReference>
<sequence>MARFAHNNSPEGMQRPVARQQAPDLLVDLQFDQQNGGKLIGCQGAVSILFANPLMASGYQSWKEPPRSTITLIKGNGDNDIPAQQLAASPVASILQELCRSGLSELAN</sequence>
<dbReference type="RefSeq" id="WP_283175209.1">
    <property type="nucleotide sequence ID" value="NZ_JAPNOA010000058.1"/>
</dbReference>
<evidence type="ECO:0000313" key="2">
    <source>
        <dbReference type="Proteomes" id="UP001150830"/>
    </source>
</evidence>
<name>A0A9X3EQG5_9GAMM</name>